<proteinExistence type="predicted"/>
<reference evidence="1" key="1">
    <citation type="submission" date="2018-05" db="EMBL/GenBank/DDBJ databases">
        <authorList>
            <person name="Lanie J.A."/>
            <person name="Ng W.-L."/>
            <person name="Kazmierczak K.M."/>
            <person name="Andrzejewski T.M."/>
            <person name="Davidsen T.M."/>
            <person name="Wayne K.J."/>
            <person name="Tettelin H."/>
            <person name="Glass J.I."/>
            <person name="Rusch D."/>
            <person name="Podicherti R."/>
            <person name="Tsui H.-C.T."/>
            <person name="Winkler M.E."/>
        </authorList>
    </citation>
    <scope>NUCLEOTIDE SEQUENCE</scope>
</reference>
<evidence type="ECO:0000313" key="1">
    <source>
        <dbReference type="EMBL" id="SVD50943.1"/>
    </source>
</evidence>
<dbReference type="AlphaFoldDB" id="A0A382VWQ7"/>
<accession>A0A382VWQ7</accession>
<gene>
    <name evidence="1" type="ORF">METZ01_LOCUS403797</name>
</gene>
<dbReference type="EMBL" id="UINC01155217">
    <property type="protein sequence ID" value="SVD50943.1"/>
    <property type="molecule type" value="Genomic_DNA"/>
</dbReference>
<protein>
    <submittedName>
        <fullName evidence="1">Uncharacterized protein</fullName>
    </submittedName>
</protein>
<name>A0A382VWQ7_9ZZZZ</name>
<organism evidence="1">
    <name type="scientific">marine metagenome</name>
    <dbReference type="NCBI Taxonomy" id="408172"/>
    <lineage>
        <taxon>unclassified sequences</taxon>
        <taxon>metagenomes</taxon>
        <taxon>ecological metagenomes</taxon>
    </lineage>
</organism>
<sequence>MTNTITTNGENTMTDQPVTIDPALRFNQVDIFRMFNVDMVAAGEMDAADVRGNNRFLIRFPKHNDPAKRDPASVPCKVDPKTHEIINGTTERIQMLAAHAARIQADPELCPKRTS</sequence>